<dbReference type="SUPFAM" id="SSF51206">
    <property type="entry name" value="cAMP-binding domain-like"/>
    <property type="match status" value="1"/>
</dbReference>
<dbReference type="Pfam" id="PF13545">
    <property type="entry name" value="HTH_Crp_2"/>
    <property type="match status" value="1"/>
</dbReference>
<accession>A0A5D3KTI0</accession>
<comment type="caution">
    <text evidence="6">The sequence shown here is derived from an EMBL/GenBank/DDBJ whole genome shotgun (WGS) entry which is preliminary data.</text>
</comment>
<dbReference type="PANTHER" id="PTHR24567:SF68">
    <property type="entry name" value="DNA-BINDING TRANSCRIPTIONAL DUAL REGULATOR CRP"/>
    <property type="match status" value="1"/>
</dbReference>
<protein>
    <submittedName>
        <fullName evidence="6">Crp/Fnr family transcriptional regulator</fullName>
    </submittedName>
</protein>
<dbReference type="InterPro" id="IPR000595">
    <property type="entry name" value="cNMP-bd_dom"/>
</dbReference>
<reference evidence="6 7" key="1">
    <citation type="submission" date="2019-08" db="EMBL/GenBank/DDBJ databases">
        <title>Bradyrhizobium hipponensis sp. nov., a rhizobium isolated from a Lupinus angustifolius root nodule in Tunisia.</title>
        <authorList>
            <person name="Off K."/>
            <person name="Rejili M."/>
            <person name="Mars M."/>
            <person name="Brachmann A."/>
            <person name="Marin M."/>
        </authorList>
    </citation>
    <scope>NUCLEOTIDE SEQUENCE [LARGE SCALE GENOMIC DNA]</scope>
    <source>
        <strain evidence="6 7">CTAW71</strain>
    </source>
</reference>
<dbReference type="PROSITE" id="PS51063">
    <property type="entry name" value="HTH_CRP_2"/>
    <property type="match status" value="1"/>
</dbReference>
<dbReference type="InterPro" id="IPR036390">
    <property type="entry name" value="WH_DNA-bd_sf"/>
</dbReference>
<dbReference type="GO" id="GO:0005829">
    <property type="term" value="C:cytosol"/>
    <property type="evidence" value="ECO:0007669"/>
    <property type="project" value="TreeGrafter"/>
</dbReference>
<dbReference type="SUPFAM" id="SSF46785">
    <property type="entry name" value="Winged helix' DNA-binding domain"/>
    <property type="match status" value="1"/>
</dbReference>
<dbReference type="SMART" id="SM00419">
    <property type="entry name" value="HTH_CRP"/>
    <property type="match status" value="1"/>
</dbReference>
<sequence length="231" mass="25156">MGLAAADQQALLAAASPPRFVQKGECLIEQGEDVAALMILCNGMTQTVRTLLDGKQQIVAVSVAGDVLNCGGLLFCQARNSIFALTPAICLPLPFSAVEAVTTAHPAIARALWLETAAQAAIQQEWMIWLGRRAAQTRLAHFLCEMTYRLQLSGNGVGDEFEFPLTQRELGDLLGLSSVHVNRTLQILRSQGLIELNHQRLKLRNRAGLYEVAEFDPRYLDGLRLSVCGAT</sequence>
<dbReference type="EMBL" id="VSSS01000002">
    <property type="protein sequence ID" value="TYM00156.1"/>
    <property type="molecule type" value="Genomic_DNA"/>
</dbReference>
<feature type="domain" description="HTH crp-type" evidence="5">
    <location>
        <begin position="133"/>
        <end position="207"/>
    </location>
</feature>
<dbReference type="PANTHER" id="PTHR24567">
    <property type="entry name" value="CRP FAMILY TRANSCRIPTIONAL REGULATORY PROTEIN"/>
    <property type="match status" value="1"/>
</dbReference>
<dbReference type="AlphaFoldDB" id="A0A5D3KTI0"/>
<dbReference type="Proteomes" id="UP000324758">
    <property type="component" value="Unassembled WGS sequence"/>
</dbReference>
<dbReference type="Gene3D" id="2.60.120.10">
    <property type="entry name" value="Jelly Rolls"/>
    <property type="match status" value="1"/>
</dbReference>
<keyword evidence="7" id="KW-1185">Reference proteome</keyword>
<dbReference type="SMART" id="SM00100">
    <property type="entry name" value="cNMP"/>
    <property type="match status" value="1"/>
</dbReference>
<feature type="domain" description="Cyclic nucleotide-binding" evidence="4">
    <location>
        <begin position="1"/>
        <end position="81"/>
    </location>
</feature>
<evidence type="ECO:0000259" key="4">
    <source>
        <dbReference type="PROSITE" id="PS50042"/>
    </source>
</evidence>
<dbReference type="InterPro" id="IPR018490">
    <property type="entry name" value="cNMP-bd_dom_sf"/>
</dbReference>
<proteinExistence type="predicted"/>
<dbReference type="CDD" id="cd00038">
    <property type="entry name" value="CAP_ED"/>
    <property type="match status" value="1"/>
</dbReference>
<evidence type="ECO:0000313" key="7">
    <source>
        <dbReference type="Proteomes" id="UP000324758"/>
    </source>
</evidence>
<dbReference type="InterPro" id="IPR014710">
    <property type="entry name" value="RmlC-like_jellyroll"/>
</dbReference>
<evidence type="ECO:0000256" key="3">
    <source>
        <dbReference type="ARBA" id="ARBA00023163"/>
    </source>
</evidence>
<keyword evidence="2" id="KW-0238">DNA-binding</keyword>
<dbReference type="InterPro" id="IPR012318">
    <property type="entry name" value="HTH_CRP"/>
</dbReference>
<name>A0A5D3KTI0_9BRAD</name>
<keyword evidence="3" id="KW-0804">Transcription</keyword>
<evidence type="ECO:0000256" key="2">
    <source>
        <dbReference type="ARBA" id="ARBA00023125"/>
    </source>
</evidence>
<gene>
    <name evidence="6" type="ORF">FXB40_01120</name>
</gene>
<dbReference type="InterPro" id="IPR050397">
    <property type="entry name" value="Env_Response_Regulators"/>
</dbReference>
<evidence type="ECO:0000256" key="1">
    <source>
        <dbReference type="ARBA" id="ARBA00023015"/>
    </source>
</evidence>
<dbReference type="Gene3D" id="1.10.10.10">
    <property type="entry name" value="Winged helix-like DNA-binding domain superfamily/Winged helix DNA-binding domain"/>
    <property type="match status" value="1"/>
</dbReference>
<keyword evidence="1" id="KW-0805">Transcription regulation</keyword>
<dbReference type="PROSITE" id="PS50042">
    <property type="entry name" value="CNMP_BINDING_3"/>
    <property type="match status" value="1"/>
</dbReference>
<dbReference type="Pfam" id="PF00027">
    <property type="entry name" value="cNMP_binding"/>
    <property type="match status" value="1"/>
</dbReference>
<dbReference type="GO" id="GO:0003677">
    <property type="term" value="F:DNA binding"/>
    <property type="evidence" value="ECO:0007669"/>
    <property type="project" value="UniProtKB-KW"/>
</dbReference>
<dbReference type="InterPro" id="IPR036388">
    <property type="entry name" value="WH-like_DNA-bd_sf"/>
</dbReference>
<organism evidence="6 7">
    <name type="scientific">Bradyrhizobium rifense</name>
    <dbReference type="NCBI Taxonomy" id="515499"/>
    <lineage>
        <taxon>Bacteria</taxon>
        <taxon>Pseudomonadati</taxon>
        <taxon>Pseudomonadota</taxon>
        <taxon>Alphaproteobacteria</taxon>
        <taxon>Hyphomicrobiales</taxon>
        <taxon>Nitrobacteraceae</taxon>
        <taxon>Bradyrhizobium</taxon>
    </lineage>
</organism>
<dbReference type="OrthoDB" id="7584044at2"/>
<dbReference type="GO" id="GO:0003700">
    <property type="term" value="F:DNA-binding transcription factor activity"/>
    <property type="evidence" value="ECO:0007669"/>
    <property type="project" value="TreeGrafter"/>
</dbReference>
<evidence type="ECO:0000259" key="5">
    <source>
        <dbReference type="PROSITE" id="PS51063"/>
    </source>
</evidence>
<evidence type="ECO:0000313" key="6">
    <source>
        <dbReference type="EMBL" id="TYM00156.1"/>
    </source>
</evidence>